<evidence type="ECO:0000259" key="2">
    <source>
        <dbReference type="PROSITE" id="PS50157"/>
    </source>
</evidence>
<keyword evidence="1" id="KW-0479">Metal-binding</keyword>
<protein>
    <recommendedName>
        <fullName evidence="2">C2H2-type domain-containing protein</fullName>
    </recommendedName>
</protein>
<keyword evidence="1" id="KW-0863">Zinc-finger</keyword>
<gene>
    <name evidence="3" type="ORF">EDD18DRAFT_677670</name>
</gene>
<feature type="domain" description="C2H2-type" evidence="2">
    <location>
        <begin position="41"/>
        <end position="60"/>
    </location>
</feature>
<evidence type="ECO:0000313" key="4">
    <source>
        <dbReference type="Proteomes" id="UP001175228"/>
    </source>
</evidence>
<dbReference type="Gene3D" id="3.30.160.60">
    <property type="entry name" value="Classic Zinc Finger"/>
    <property type="match status" value="1"/>
</dbReference>
<dbReference type="GO" id="GO:0008270">
    <property type="term" value="F:zinc ion binding"/>
    <property type="evidence" value="ECO:0007669"/>
    <property type="project" value="UniProtKB-KW"/>
</dbReference>
<reference evidence="3" key="1">
    <citation type="submission" date="2023-06" db="EMBL/GenBank/DDBJ databases">
        <authorList>
            <consortium name="Lawrence Berkeley National Laboratory"/>
            <person name="Ahrendt S."/>
            <person name="Sahu N."/>
            <person name="Indic B."/>
            <person name="Wong-Bajracharya J."/>
            <person name="Merenyi Z."/>
            <person name="Ke H.-M."/>
            <person name="Monk M."/>
            <person name="Kocsube S."/>
            <person name="Drula E."/>
            <person name="Lipzen A."/>
            <person name="Balint B."/>
            <person name="Henrissat B."/>
            <person name="Andreopoulos B."/>
            <person name="Martin F.M."/>
            <person name="Harder C.B."/>
            <person name="Rigling D."/>
            <person name="Ford K.L."/>
            <person name="Foster G.D."/>
            <person name="Pangilinan J."/>
            <person name="Papanicolaou A."/>
            <person name="Barry K."/>
            <person name="LaButti K."/>
            <person name="Viragh M."/>
            <person name="Koriabine M."/>
            <person name="Yan M."/>
            <person name="Riley R."/>
            <person name="Champramary S."/>
            <person name="Plett K.L."/>
            <person name="Tsai I.J."/>
            <person name="Slot J."/>
            <person name="Sipos G."/>
            <person name="Plett J."/>
            <person name="Nagy L.G."/>
            <person name="Grigoriev I.V."/>
        </authorList>
    </citation>
    <scope>NUCLEOTIDE SEQUENCE</scope>
    <source>
        <strain evidence="3">HWK02</strain>
    </source>
</reference>
<keyword evidence="1" id="KW-0862">Zinc</keyword>
<sequence>MGPILITAPSYTGLKSCFNLDRCTKTLRLPYPPQTQRKGKIPCDQCKKTFTRPHDLKRHQITRLDGELLEKEKHPCPITETGCGRRMLQLTNLRKHVQGIHCNVAHLVCFHCCPTRKPWMIIFKLKTAQARHRHDKGHGIAKPGIPYILHHHL</sequence>
<dbReference type="PROSITE" id="PS50157">
    <property type="entry name" value="ZINC_FINGER_C2H2_2"/>
    <property type="match status" value="1"/>
</dbReference>
<keyword evidence="4" id="KW-1185">Reference proteome</keyword>
<dbReference type="EMBL" id="JAUEPU010000005">
    <property type="protein sequence ID" value="KAK0501970.1"/>
    <property type="molecule type" value="Genomic_DNA"/>
</dbReference>
<dbReference type="SUPFAM" id="SSF57667">
    <property type="entry name" value="beta-beta-alpha zinc fingers"/>
    <property type="match status" value="1"/>
</dbReference>
<evidence type="ECO:0000313" key="3">
    <source>
        <dbReference type="EMBL" id="KAK0501970.1"/>
    </source>
</evidence>
<evidence type="ECO:0000256" key="1">
    <source>
        <dbReference type="PROSITE-ProRule" id="PRU00042"/>
    </source>
</evidence>
<proteinExistence type="predicted"/>
<dbReference type="Proteomes" id="UP001175228">
    <property type="component" value="Unassembled WGS sequence"/>
</dbReference>
<name>A0AA39QFJ4_9AGAR</name>
<organism evidence="3 4">
    <name type="scientific">Armillaria luteobubalina</name>
    <dbReference type="NCBI Taxonomy" id="153913"/>
    <lineage>
        <taxon>Eukaryota</taxon>
        <taxon>Fungi</taxon>
        <taxon>Dikarya</taxon>
        <taxon>Basidiomycota</taxon>
        <taxon>Agaricomycotina</taxon>
        <taxon>Agaricomycetes</taxon>
        <taxon>Agaricomycetidae</taxon>
        <taxon>Agaricales</taxon>
        <taxon>Marasmiineae</taxon>
        <taxon>Physalacriaceae</taxon>
        <taxon>Armillaria</taxon>
    </lineage>
</organism>
<accession>A0AA39QFJ4</accession>
<dbReference type="InterPro" id="IPR013087">
    <property type="entry name" value="Znf_C2H2_type"/>
</dbReference>
<dbReference type="AlphaFoldDB" id="A0AA39QFJ4"/>
<comment type="caution">
    <text evidence="3">The sequence shown here is derived from an EMBL/GenBank/DDBJ whole genome shotgun (WGS) entry which is preliminary data.</text>
</comment>
<dbReference type="InterPro" id="IPR036236">
    <property type="entry name" value="Znf_C2H2_sf"/>
</dbReference>